<dbReference type="Pfam" id="PF06271">
    <property type="entry name" value="RDD"/>
    <property type="match status" value="1"/>
</dbReference>
<protein>
    <submittedName>
        <fullName evidence="8">RDD family protein</fullName>
    </submittedName>
</protein>
<evidence type="ECO:0000256" key="2">
    <source>
        <dbReference type="ARBA" id="ARBA00022475"/>
    </source>
</evidence>
<gene>
    <name evidence="8" type="ORF">CWS31_001900</name>
</gene>
<reference evidence="8 9" key="1">
    <citation type="submission" date="2019-08" db="EMBL/GenBank/DDBJ databases">
        <title>Microbe sample from Colwellia echini.</title>
        <authorList>
            <person name="Christiansen L."/>
            <person name="Pathiraja D."/>
            <person name="Schultz-Johansen M."/>
            <person name="Choi I.-G."/>
            <person name="Stougaard P."/>
        </authorList>
    </citation>
    <scope>NUCLEOTIDE SEQUENCE [LARGE SCALE GENOMIC DNA]</scope>
    <source>
        <strain evidence="8 9">A3</strain>
    </source>
</reference>
<dbReference type="EMBL" id="PJAI02000001">
    <property type="protein sequence ID" value="TYK67299.1"/>
    <property type="molecule type" value="Genomic_DNA"/>
</dbReference>
<name>A0ABY3N1W5_9GAMM</name>
<evidence type="ECO:0000313" key="9">
    <source>
        <dbReference type="Proteomes" id="UP000815846"/>
    </source>
</evidence>
<evidence type="ECO:0000256" key="4">
    <source>
        <dbReference type="ARBA" id="ARBA00022989"/>
    </source>
</evidence>
<evidence type="ECO:0000256" key="3">
    <source>
        <dbReference type="ARBA" id="ARBA00022692"/>
    </source>
</evidence>
<evidence type="ECO:0000259" key="7">
    <source>
        <dbReference type="Pfam" id="PF06271"/>
    </source>
</evidence>
<dbReference type="InterPro" id="IPR051791">
    <property type="entry name" value="Pra-immunoreactive"/>
</dbReference>
<organism evidence="8 9">
    <name type="scientific">Colwellia echini</name>
    <dbReference type="NCBI Taxonomy" id="1982103"/>
    <lineage>
        <taxon>Bacteria</taxon>
        <taxon>Pseudomonadati</taxon>
        <taxon>Pseudomonadota</taxon>
        <taxon>Gammaproteobacteria</taxon>
        <taxon>Alteromonadales</taxon>
        <taxon>Colwelliaceae</taxon>
        <taxon>Colwellia</taxon>
    </lineage>
</organism>
<accession>A0ABY3N1W5</accession>
<keyword evidence="3 6" id="KW-0812">Transmembrane</keyword>
<dbReference type="PANTHER" id="PTHR36115">
    <property type="entry name" value="PROLINE-RICH ANTIGEN HOMOLOG-RELATED"/>
    <property type="match status" value="1"/>
</dbReference>
<sequence length="172" mass="19970">MTDTATVLETDNEIFPRAGFRRRFGSWVYDFLLACAVYMTAGAVGFLLIYLGHYFGLYGMQGHQHFSDTITHTFWLKWPNELWKIFWVSYFFIFFWTKSGQTLGMRAWRLRVQNTDGSLISKKTAVKRLLPTLLGLGNITVLFDRKNKLSLQDRLTNTEVVVLSLEANRGRL</sequence>
<evidence type="ECO:0000256" key="5">
    <source>
        <dbReference type="ARBA" id="ARBA00023136"/>
    </source>
</evidence>
<dbReference type="PANTHER" id="PTHR36115:SF10">
    <property type="entry name" value="RDD DOMAIN-CONTAINING PROTEIN"/>
    <property type="match status" value="1"/>
</dbReference>
<feature type="transmembrane region" description="Helical" evidence="6">
    <location>
        <begin position="27"/>
        <end position="51"/>
    </location>
</feature>
<comment type="subcellular location">
    <subcellularLocation>
        <location evidence="1">Cell membrane</location>
        <topology evidence="1">Multi-pass membrane protein</topology>
    </subcellularLocation>
</comment>
<comment type="caution">
    <text evidence="8">The sequence shown here is derived from an EMBL/GenBank/DDBJ whole genome shotgun (WGS) entry which is preliminary data.</text>
</comment>
<dbReference type="InterPro" id="IPR010432">
    <property type="entry name" value="RDD"/>
</dbReference>
<evidence type="ECO:0000313" key="8">
    <source>
        <dbReference type="EMBL" id="TYK67299.1"/>
    </source>
</evidence>
<keyword evidence="2" id="KW-1003">Cell membrane</keyword>
<feature type="domain" description="RDD" evidence="7">
    <location>
        <begin position="18"/>
        <end position="157"/>
    </location>
</feature>
<feature type="transmembrane region" description="Helical" evidence="6">
    <location>
        <begin position="82"/>
        <end position="99"/>
    </location>
</feature>
<keyword evidence="4 6" id="KW-1133">Transmembrane helix</keyword>
<keyword evidence="5 6" id="KW-0472">Membrane</keyword>
<evidence type="ECO:0000256" key="1">
    <source>
        <dbReference type="ARBA" id="ARBA00004651"/>
    </source>
</evidence>
<dbReference type="RefSeq" id="WP_101343410.1">
    <property type="nucleotide sequence ID" value="NZ_PJAI02000001.1"/>
</dbReference>
<evidence type="ECO:0000256" key="6">
    <source>
        <dbReference type="SAM" id="Phobius"/>
    </source>
</evidence>
<proteinExistence type="predicted"/>
<keyword evidence="9" id="KW-1185">Reference proteome</keyword>
<dbReference type="Proteomes" id="UP000815846">
    <property type="component" value="Unassembled WGS sequence"/>
</dbReference>